<organism evidence="2 3">
    <name type="scientific">Candidatus Anaerobiospirillum pullistercoris</name>
    <dbReference type="NCBI Taxonomy" id="2838452"/>
    <lineage>
        <taxon>Bacteria</taxon>
        <taxon>Pseudomonadati</taxon>
        <taxon>Pseudomonadota</taxon>
        <taxon>Gammaproteobacteria</taxon>
        <taxon>Aeromonadales</taxon>
        <taxon>Succinivibrionaceae</taxon>
        <taxon>Anaerobiospirillum</taxon>
    </lineage>
</organism>
<dbReference type="InterPro" id="IPR053714">
    <property type="entry name" value="Iso_Racemase_Enz_sf"/>
</dbReference>
<gene>
    <name evidence="2" type="ORF">H9850_08985</name>
</gene>
<reference evidence="2" key="2">
    <citation type="submission" date="2021-04" db="EMBL/GenBank/DDBJ databases">
        <authorList>
            <person name="Gilroy R."/>
        </authorList>
    </citation>
    <scope>NUCLEOTIDE SEQUENCE</scope>
    <source>
        <strain evidence="2">USASDec5-558</strain>
    </source>
</reference>
<accession>A0A9D1WG78</accession>
<dbReference type="GO" id="GO:0047661">
    <property type="term" value="F:amino-acid racemase activity"/>
    <property type="evidence" value="ECO:0007669"/>
    <property type="project" value="InterPro"/>
</dbReference>
<protein>
    <submittedName>
        <fullName evidence="2">Aspartate/glutamate racemase family protein</fullName>
    </submittedName>
</protein>
<dbReference type="InterPro" id="IPR015942">
    <property type="entry name" value="Asp/Glu/hydantoin_racemase"/>
</dbReference>
<reference evidence="2" key="1">
    <citation type="journal article" date="2021" name="PeerJ">
        <title>Extensive microbial diversity within the chicken gut microbiome revealed by metagenomics and culture.</title>
        <authorList>
            <person name="Gilroy R."/>
            <person name="Ravi A."/>
            <person name="Getino M."/>
            <person name="Pursley I."/>
            <person name="Horton D.L."/>
            <person name="Alikhan N.F."/>
            <person name="Baker D."/>
            <person name="Gharbi K."/>
            <person name="Hall N."/>
            <person name="Watson M."/>
            <person name="Adriaenssens E.M."/>
            <person name="Foster-Nyarko E."/>
            <person name="Jarju S."/>
            <person name="Secka A."/>
            <person name="Antonio M."/>
            <person name="Oren A."/>
            <person name="Chaudhuri R.R."/>
            <person name="La Ragione R."/>
            <person name="Hildebrand F."/>
            <person name="Pallen M.J."/>
        </authorList>
    </citation>
    <scope>NUCLEOTIDE SEQUENCE</scope>
    <source>
        <strain evidence="2">USASDec5-558</strain>
    </source>
</reference>
<dbReference type="Pfam" id="PF01177">
    <property type="entry name" value="Asp_Glu_race"/>
    <property type="match status" value="1"/>
</dbReference>
<dbReference type="Proteomes" id="UP000886829">
    <property type="component" value="Unassembled WGS sequence"/>
</dbReference>
<name>A0A9D1WG78_9GAMM</name>
<proteinExistence type="inferred from homology"/>
<comment type="similarity">
    <text evidence="1">Belongs to the HyuE racemase family.</text>
</comment>
<evidence type="ECO:0000313" key="3">
    <source>
        <dbReference type="Proteomes" id="UP000886829"/>
    </source>
</evidence>
<dbReference type="AlphaFoldDB" id="A0A9D1WG78"/>
<evidence type="ECO:0000313" key="2">
    <source>
        <dbReference type="EMBL" id="HIX57587.1"/>
    </source>
</evidence>
<dbReference type="Gene3D" id="3.40.50.12500">
    <property type="match status" value="1"/>
</dbReference>
<comment type="caution">
    <text evidence="2">The sequence shown here is derived from an EMBL/GenBank/DDBJ whole genome shotgun (WGS) entry which is preliminary data.</text>
</comment>
<dbReference type="EMBL" id="DXEV01000176">
    <property type="protein sequence ID" value="HIX57587.1"/>
    <property type="molecule type" value="Genomic_DNA"/>
</dbReference>
<evidence type="ECO:0000256" key="1">
    <source>
        <dbReference type="ARBA" id="ARBA00038414"/>
    </source>
</evidence>
<sequence>MKVALVYTGVTPELIELVEREVKSQLPADTELLSYKDPTIIADVVKAGHVTTACAARLVTMFMQAAQDGADAILNICSSVGEVADSVQDLAKYIGVPIVRIDEEMCREAVRSGVRIGVMATLPTTLNPTKGTVLRVAREMNKQVEMVDALVEGGFGLNQDEFKALMTKYAQEIAPQVDVILFAQGSMAYAEEYIAEKTGKVVLSSPRFGAIALRRALEAKGLIPQK</sequence>